<dbReference type="Pfam" id="PF05368">
    <property type="entry name" value="NmrA"/>
    <property type="match status" value="1"/>
</dbReference>
<dbReference type="Gene3D" id="3.90.25.10">
    <property type="entry name" value="UDP-galactose 4-epimerase, domain 1"/>
    <property type="match status" value="1"/>
</dbReference>
<dbReference type="InterPro" id="IPR008030">
    <property type="entry name" value="NmrA-like"/>
</dbReference>
<sequence length="308" mass="32142">MSSIKKVALAGAGGLMGSAILTALLQSDFDVTVLTRQDSTSTFPPSVTVVRVDYASKPSLVSALRGQHAVVSALTHLALETSERHLIDAAAEAGVARFVPSEFGSDDTNPKAAAFPLYAAKVAAHRHLEEAAAASPQFTWTSIVTGPLLGWVATQAFVQPKEKKAQLYDGGSRAFSVVTRDTIGRAVVAVLSHPGETANRVVKVHAAVVTLERVLGLVQKAVGGGDEAWTVTTPSVEETLANAWAGVKAGKFDFATILGFIAAASQGSGYGGLLEGTDNDMLGIPVMTDEEVQAYVEKVVADDKPTAW</sequence>
<dbReference type="CDD" id="cd05259">
    <property type="entry name" value="PCBER_SDR_a"/>
    <property type="match status" value="1"/>
</dbReference>
<accession>A0AA38R8W6</accession>
<comment type="caution">
    <text evidence="4">The sequence shown here is derived from an EMBL/GenBank/DDBJ whole genome shotgun (WGS) entry which is preliminary data.</text>
</comment>
<dbReference type="AlphaFoldDB" id="A0AA38R8W6"/>
<dbReference type="InterPro" id="IPR051609">
    <property type="entry name" value="NmrA/Isoflavone_reductase-like"/>
</dbReference>
<dbReference type="InterPro" id="IPR036291">
    <property type="entry name" value="NAD(P)-bd_dom_sf"/>
</dbReference>
<dbReference type="EMBL" id="JANBVN010000315">
    <property type="protein sequence ID" value="KAJ9129663.1"/>
    <property type="molecule type" value="Genomic_DNA"/>
</dbReference>
<evidence type="ECO:0000313" key="5">
    <source>
        <dbReference type="Proteomes" id="UP001174691"/>
    </source>
</evidence>
<keyword evidence="2" id="KW-0560">Oxidoreductase</keyword>
<dbReference type="Proteomes" id="UP001174691">
    <property type="component" value="Unassembled WGS sequence"/>
</dbReference>
<reference evidence="4" key="1">
    <citation type="submission" date="2022-07" db="EMBL/GenBank/DDBJ databases">
        <title>Fungi with potential for degradation of polypropylene.</title>
        <authorList>
            <person name="Gostincar C."/>
        </authorList>
    </citation>
    <scope>NUCLEOTIDE SEQUENCE</scope>
    <source>
        <strain evidence="4">EXF-13287</strain>
    </source>
</reference>
<dbReference type="PANTHER" id="PTHR47706">
    <property type="entry name" value="NMRA-LIKE FAMILY PROTEIN"/>
    <property type="match status" value="1"/>
</dbReference>
<keyword evidence="1" id="KW-0521">NADP</keyword>
<evidence type="ECO:0000259" key="3">
    <source>
        <dbReference type="Pfam" id="PF05368"/>
    </source>
</evidence>
<feature type="domain" description="NmrA-like" evidence="3">
    <location>
        <begin position="5"/>
        <end position="224"/>
    </location>
</feature>
<proteinExistence type="predicted"/>
<gene>
    <name evidence="4" type="ORF">NKR19_g10246</name>
</gene>
<evidence type="ECO:0000313" key="4">
    <source>
        <dbReference type="EMBL" id="KAJ9129663.1"/>
    </source>
</evidence>
<dbReference type="SUPFAM" id="SSF51735">
    <property type="entry name" value="NAD(P)-binding Rossmann-fold domains"/>
    <property type="match status" value="1"/>
</dbReference>
<organism evidence="4 5">
    <name type="scientific">Coniochaeta hoffmannii</name>
    <dbReference type="NCBI Taxonomy" id="91930"/>
    <lineage>
        <taxon>Eukaryota</taxon>
        <taxon>Fungi</taxon>
        <taxon>Dikarya</taxon>
        <taxon>Ascomycota</taxon>
        <taxon>Pezizomycotina</taxon>
        <taxon>Sordariomycetes</taxon>
        <taxon>Sordariomycetidae</taxon>
        <taxon>Coniochaetales</taxon>
        <taxon>Coniochaetaceae</taxon>
        <taxon>Coniochaeta</taxon>
    </lineage>
</organism>
<protein>
    <recommendedName>
        <fullName evidence="3">NmrA-like domain-containing protein</fullName>
    </recommendedName>
</protein>
<dbReference type="InterPro" id="IPR045312">
    <property type="entry name" value="PCBER-like"/>
</dbReference>
<dbReference type="Gene3D" id="3.40.50.720">
    <property type="entry name" value="NAD(P)-binding Rossmann-like Domain"/>
    <property type="match status" value="1"/>
</dbReference>
<keyword evidence="5" id="KW-1185">Reference proteome</keyword>
<evidence type="ECO:0000256" key="2">
    <source>
        <dbReference type="ARBA" id="ARBA00023002"/>
    </source>
</evidence>
<evidence type="ECO:0000256" key="1">
    <source>
        <dbReference type="ARBA" id="ARBA00022857"/>
    </source>
</evidence>
<dbReference type="PANTHER" id="PTHR47706:SF1">
    <property type="entry name" value="CIPA-LIKE, PUTATIVE (AFU_ORTHOLOGUE AFUA_1G12460)-RELATED"/>
    <property type="match status" value="1"/>
</dbReference>
<dbReference type="GO" id="GO:0016491">
    <property type="term" value="F:oxidoreductase activity"/>
    <property type="evidence" value="ECO:0007669"/>
    <property type="project" value="UniProtKB-KW"/>
</dbReference>
<name>A0AA38R8W6_9PEZI</name>